<dbReference type="GO" id="GO:0042834">
    <property type="term" value="F:peptidoglycan binding"/>
    <property type="evidence" value="ECO:0007669"/>
    <property type="project" value="InterPro"/>
</dbReference>
<dbReference type="InterPro" id="IPR007730">
    <property type="entry name" value="SPOR-like_dom"/>
</dbReference>
<feature type="chain" id="PRO_5019022973" evidence="2">
    <location>
        <begin position="20"/>
        <end position="672"/>
    </location>
</feature>
<feature type="signal peptide" evidence="2">
    <location>
        <begin position="1"/>
        <end position="19"/>
    </location>
</feature>
<accession>A0A430K214</accession>
<feature type="domain" description="SPOR" evidence="3">
    <location>
        <begin position="591"/>
        <end position="668"/>
    </location>
</feature>
<protein>
    <submittedName>
        <fullName evidence="4">OstA-like protein</fullName>
    </submittedName>
</protein>
<keyword evidence="2" id="KW-0732">Signal</keyword>
<dbReference type="PROSITE" id="PS51724">
    <property type="entry name" value="SPOR"/>
    <property type="match status" value="1"/>
</dbReference>
<dbReference type="AlphaFoldDB" id="A0A430K214"/>
<evidence type="ECO:0000313" key="4">
    <source>
        <dbReference type="EMBL" id="RTE53018.1"/>
    </source>
</evidence>
<evidence type="ECO:0000313" key="5">
    <source>
        <dbReference type="Proteomes" id="UP000267585"/>
    </source>
</evidence>
<evidence type="ECO:0000256" key="2">
    <source>
        <dbReference type="SAM" id="SignalP"/>
    </source>
</evidence>
<dbReference type="Proteomes" id="UP000267585">
    <property type="component" value="Unassembled WGS sequence"/>
</dbReference>
<dbReference type="Pfam" id="PF13100">
    <property type="entry name" value="OstA_2"/>
    <property type="match status" value="1"/>
</dbReference>
<organism evidence="4 5">
    <name type="scientific">Arenibacter aquaticus</name>
    <dbReference type="NCBI Taxonomy" id="2489054"/>
    <lineage>
        <taxon>Bacteria</taxon>
        <taxon>Pseudomonadati</taxon>
        <taxon>Bacteroidota</taxon>
        <taxon>Flavobacteriia</taxon>
        <taxon>Flavobacteriales</taxon>
        <taxon>Flavobacteriaceae</taxon>
        <taxon>Arenibacter</taxon>
    </lineage>
</organism>
<name>A0A430K214_9FLAO</name>
<evidence type="ECO:0000256" key="1">
    <source>
        <dbReference type="SAM" id="MobiDB-lite"/>
    </source>
</evidence>
<dbReference type="Gene3D" id="3.30.70.1070">
    <property type="entry name" value="Sporulation related repeat"/>
    <property type="match status" value="1"/>
</dbReference>
<dbReference type="InterPro" id="IPR005653">
    <property type="entry name" value="OstA-like_N"/>
</dbReference>
<dbReference type="EMBL" id="RQPJ01000008">
    <property type="protein sequence ID" value="RTE53018.1"/>
    <property type="molecule type" value="Genomic_DNA"/>
</dbReference>
<proteinExistence type="predicted"/>
<evidence type="ECO:0000259" key="3">
    <source>
        <dbReference type="PROSITE" id="PS51724"/>
    </source>
</evidence>
<sequence>MYKLVFLLLALTVICKGSAQEQETETKQINIVYGANFTKDEKQYPGAAIFSKDERQVQFEHEGADLWCDIAIYYQKENKLKAIGNIRLQQGDSVQLTSGKIDYDGNANLAKAWENVVLNHSSMTLTTDTLRFNRETQEAYYKDFGTVVDSSNTLTSKIGRYFTQLKKSQFIDSVNLVNPEFDLVSKQLDYYTASKNAYLYGPSTITGETYKMYCERGFYDTKIENGYGIKNTRIDYNNRIIKGDSLYFDKKSEFASATNNITIRDTINNGLIKAHYAEVYKAKDSVFATKRAVAINLVEQDSLYMHGDTLMVTGKPEQRVLRAFKNAKFYKTDLSGKCDSIHFNQKTGITQLISKPIIWNGENQMTGDSIHLLSNLETEKLDSLKVINNAFIIAMDTVGKVGYNQAKGKDLFGKFEDNKLNLIDLVKNTEVIYYMYNDDQELIGIDKTICSAIRITMANNEIEDITFITNPDGDIFPEKDLPDNSRKLKGFIWRGDERILTKDDIFDEDDNNIKLVTIQGVDHPIDLDADPAEAEEDQRRRDSINVSKLPKASPIEKKLDSIKPVKKSIDPKPIAQKQDTKKRYEEGDQEDGLPSGYYLIANVFQIKKNAKKFKQKLSKKGFEPKYFHRKFNDFHYVYLGYYSTWDEALYAMENNYNGEYTEETWIFRMVDN</sequence>
<feature type="region of interest" description="Disordered" evidence="1">
    <location>
        <begin position="568"/>
        <end position="589"/>
    </location>
</feature>
<reference evidence="4 5" key="1">
    <citation type="submission" date="2018-11" db="EMBL/GenBank/DDBJ databases">
        <title>Arenibacter aquaticus sp.nov., a marine bacterium isolated from surface seawater in the South China Sea.</title>
        <authorList>
            <person name="Guo J."/>
            <person name="Sun J."/>
        </authorList>
    </citation>
    <scope>NUCLEOTIDE SEQUENCE [LARGE SCALE GENOMIC DNA]</scope>
    <source>
        <strain evidence="4 5">GUO666</strain>
    </source>
</reference>
<keyword evidence="5" id="KW-1185">Reference proteome</keyword>
<dbReference type="SUPFAM" id="SSF110997">
    <property type="entry name" value="Sporulation related repeat"/>
    <property type="match status" value="1"/>
</dbReference>
<comment type="caution">
    <text evidence="4">The sequence shown here is derived from an EMBL/GenBank/DDBJ whole genome shotgun (WGS) entry which is preliminary data.</text>
</comment>
<gene>
    <name evidence="4" type="ORF">EHW67_12605</name>
</gene>
<dbReference type="OrthoDB" id="9805931at2"/>
<dbReference type="InterPro" id="IPR036680">
    <property type="entry name" value="SPOR-like_sf"/>
</dbReference>
<dbReference type="Gene3D" id="2.60.450.10">
    <property type="entry name" value="Lipopolysaccharide (LPS) transport protein A like domain"/>
    <property type="match status" value="2"/>
</dbReference>
<dbReference type="Pfam" id="PF05036">
    <property type="entry name" value="SPOR"/>
    <property type="match status" value="1"/>
</dbReference>